<keyword evidence="7" id="KW-0256">Endoplasmic reticulum</keyword>
<feature type="transmembrane region" description="Helical" evidence="7">
    <location>
        <begin position="241"/>
        <end position="259"/>
    </location>
</feature>
<protein>
    <recommendedName>
        <fullName evidence="7">Post-GPI attachment to proteins factor 3</fullName>
    </recommendedName>
</protein>
<dbReference type="PANTHER" id="PTHR13148:SF0">
    <property type="entry name" value="POST-GPI ATTACHMENT TO PROTEINS FACTOR 3"/>
    <property type="match status" value="1"/>
</dbReference>
<sequence length="405" mass="48571">MKNPISLLLSSWVSSLCLIFSFSSTTILASPGDDLYAFMDCIYQCEQITCHDNHYYIELYERGKGFWNQGDDAYYYNPYWQFVDMPLPWYLRLLGWTCESNCDYQCQRVITEERRKHEEEIYQFHGKWPFLRVCGIQELMSVLMSMGNLIVTYKFGFKKIYAIVRDKRQPALLRKQYYHIMVVIIVTMLAWTASTIFHTRDYPVTEHLDYYLAGATILSTFHALGSRLFSMYKRKNKLYRWSFSILCLSAYTYHVQRLYRDWSYTYNMRANLTLGICQNLFYCMIVFKLYSKYYSLEQETKQINQNHLKYVDFKRIILPSFYTASAKLYTLYPLMLCMIVVLGSMLEIFDFPPIFHDLVDAHSLWHLVTIIPPYMGWYDWLVWDISENVWPDIVEEEELQKKKNE</sequence>
<evidence type="ECO:0000256" key="1">
    <source>
        <dbReference type="ARBA" id="ARBA00004127"/>
    </source>
</evidence>
<name>A0A8X7NHP0_CANPA</name>
<evidence type="ECO:0000313" key="8">
    <source>
        <dbReference type="EMBL" id="KAF6044233.1"/>
    </source>
</evidence>
<feature type="transmembrane region" description="Helical" evidence="7">
    <location>
        <begin position="329"/>
        <end position="349"/>
    </location>
</feature>
<dbReference type="Pfam" id="PF04080">
    <property type="entry name" value="Per1"/>
    <property type="match status" value="1"/>
</dbReference>
<keyword evidence="5 7" id="KW-1133">Transmembrane helix</keyword>
<feature type="transmembrane region" description="Helical" evidence="7">
    <location>
        <begin position="139"/>
        <end position="156"/>
    </location>
</feature>
<evidence type="ECO:0000256" key="3">
    <source>
        <dbReference type="ARBA" id="ARBA00022692"/>
    </source>
</evidence>
<keyword evidence="4 7" id="KW-0732">Signal</keyword>
<feature type="signal peptide" evidence="7">
    <location>
        <begin position="1"/>
        <end position="29"/>
    </location>
</feature>
<comment type="similarity">
    <text evidence="7">Belongs to the PGAP3 family.</text>
</comment>
<keyword evidence="2 7" id="KW-0337">GPI-anchor biosynthesis</keyword>
<proteinExistence type="inferred from homology"/>
<dbReference type="PANTHER" id="PTHR13148">
    <property type="entry name" value="PER1-RELATED"/>
    <property type="match status" value="1"/>
</dbReference>
<gene>
    <name evidence="8" type="ORF">FOB60_005326</name>
</gene>
<dbReference type="Proteomes" id="UP000590412">
    <property type="component" value="Unassembled WGS sequence"/>
</dbReference>
<comment type="subcellular location">
    <subcellularLocation>
        <location evidence="1">Endomembrane system</location>
        <topology evidence="1">Multi-pass membrane protein</topology>
    </subcellularLocation>
    <subcellularLocation>
        <location evidence="7">Endoplasmic reticulum membrane</location>
        <topology evidence="7">Multi-pass membrane protein</topology>
    </subcellularLocation>
</comment>
<accession>A0A8X7NHP0</accession>
<comment type="caution">
    <text evidence="8">The sequence shown here is derived from an EMBL/GenBank/DDBJ whole genome shotgun (WGS) entry which is preliminary data.</text>
</comment>
<evidence type="ECO:0000256" key="7">
    <source>
        <dbReference type="RuleBase" id="RU365066"/>
    </source>
</evidence>
<dbReference type="GO" id="GO:0006506">
    <property type="term" value="P:GPI anchor biosynthetic process"/>
    <property type="evidence" value="ECO:0007669"/>
    <property type="project" value="UniProtKB-KW"/>
</dbReference>
<evidence type="ECO:0000256" key="6">
    <source>
        <dbReference type="ARBA" id="ARBA00023136"/>
    </source>
</evidence>
<evidence type="ECO:0000256" key="4">
    <source>
        <dbReference type="ARBA" id="ARBA00022729"/>
    </source>
</evidence>
<dbReference type="AlphaFoldDB" id="A0A8X7NHP0"/>
<evidence type="ECO:0000256" key="2">
    <source>
        <dbReference type="ARBA" id="ARBA00022502"/>
    </source>
</evidence>
<keyword evidence="6 7" id="KW-0472">Membrane</keyword>
<dbReference type="EMBL" id="JABWAB010000011">
    <property type="protein sequence ID" value="KAF6044233.1"/>
    <property type="molecule type" value="Genomic_DNA"/>
</dbReference>
<dbReference type="GO" id="GO:0016788">
    <property type="term" value="F:hydrolase activity, acting on ester bonds"/>
    <property type="evidence" value="ECO:0007669"/>
    <property type="project" value="TreeGrafter"/>
</dbReference>
<keyword evidence="3 7" id="KW-0812">Transmembrane</keyword>
<evidence type="ECO:0000313" key="9">
    <source>
        <dbReference type="Proteomes" id="UP000590412"/>
    </source>
</evidence>
<feature type="transmembrane region" description="Helical" evidence="7">
    <location>
        <begin position="210"/>
        <end position="229"/>
    </location>
</feature>
<comment type="function">
    <text evidence="7">Involved in the lipid remodeling steps of GPI-anchor maturation.</text>
</comment>
<reference evidence="8" key="1">
    <citation type="submission" date="2020-03" db="EMBL/GenBank/DDBJ databases">
        <title>FDA dAtabase for Regulatory Grade micrObial Sequences (FDA-ARGOS): Supporting development and validation of Infectious Disease Dx tests.</title>
        <authorList>
            <person name="Campos J."/>
            <person name="Goldberg B."/>
            <person name="Tallon L."/>
            <person name="Sadzewicz L."/>
            <person name="Vavikolanu K."/>
            <person name="Mehta A."/>
            <person name="Aluvathingal J."/>
            <person name="Nadendla S."/>
            <person name="Nandy P."/>
            <person name="Geyer C."/>
            <person name="Yan Y."/>
            <person name="Sichtig H."/>
        </authorList>
    </citation>
    <scope>NUCLEOTIDE SEQUENCE [LARGE SCALE GENOMIC DNA]</scope>
    <source>
        <strain evidence="8">FDAARGOS_652</strain>
    </source>
</reference>
<evidence type="ECO:0000256" key="5">
    <source>
        <dbReference type="ARBA" id="ARBA00022989"/>
    </source>
</evidence>
<feature type="transmembrane region" description="Helical" evidence="7">
    <location>
        <begin position="271"/>
        <end position="291"/>
    </location>
</feature>
<feature type="transmembrane region" description="Helical" evidence="7">
    <location>
        <begin position="177"/>
        <end position="198"/>
    </location>
</feature>
<organism evidence="8 9">
    <name type="scientific">Candida parapsilosis</name>
    <name type="common">Yeast</name>
    <dbReference type="NCBI Taxonomy" id="5480"/>
    <lineage>
        <taxon>Eukaryota</taxon>
        <taxon>Fungi</taxon>
        <taxon>Dikarya</taxon>
        <taxon>Ascomycota</taxon>
        <taxon>Saccharomycotina</taxon>
        <taxon>Pichiomycetes</taxon>
        <taxon>Debaryomycetaceae</taxon>
        <taxon>Candida/Lodderomyces clade</taxon>
        <taxon>Candida</taxon>
    </lineage>
</organism>
<dbReference type="GO" id="GO:0005789">
    <property type="term" value="C:endoplasmic reticulum membrane"/>
    <property type="evidence" value="ECO:0007669"/>
    <property type="project" value="UniProtKB-SubCell"/>
</dbReference>
<dbReference type="InterPro" id="IPR007217">
    <property type="entry name" value="Per1-like"/>
</dbReference>
<feature type="chain" id="PRO_5036518395" description="Post-GPI attachment to proteins factor 3" evidence="7">
    <location>
        <begin position="30"/>
        <end position="405"/>
    </location>
</feature>
<comment type="caution">
    <text evidence="7">Lacks conserved residue(s) required for the propagation of feature annotation.</text>
</comment>